<reference evidence="9" key="1">
    <citation type="submission" date="2023-06" db="EMBL/GenBank/DDBJ databases">
        <title>Genomic analysis of the entomopathogenic nematode Steinernema hermaphroditum.</title>
        <authorList>
            <person name="Schwarz E.M."/>
            <person name="Heppert J.K."/>
            <person name="Baniya A."/>
            <person name="Schwartz H.T."/>
            <person name="Tan C.-H."/>
            <person name="Antoshechkin I."/>
            <person name="Sternberg P.W."/>
            <person name="Goodrich-Blair H."/>
            <person name="Dillman A.R."/>
        </authorList>
    </citation>
    <scope>NUCLEOTIDE SEQUENCE</scope>
    <source>
        <strain evidence="9">PS9179</strain>
        <tissue evidence="9">Whole animal</tissue>
    </source>
</reference>
<dbReference type="Pfam" id="PF08149">
    <property type="entry name" value="BING4CT"/>
    <property type="match status" value="1"/>
</dbReference>
<gene>
    <name evidence="9" type="ORF">QR680_013073</name>
</gene>
<dbReference type="InterPro" id="IPR012952">
    <property type="entry name" value="BING4_C_dom"/>
</dbReference>
<dbReference type="Proteomes" id="UP001175271">
    <property type="component" value="Unassembled WGS sequence"/>
</dbReference>
<keyword evidence="10" id="KW-1185">Reference proteome</keyword>
<evidence type="ECO:0000259" key="8">
    <source>
        <dbReference type="SMART" id="SM01033"/>
    </source>
</evidence>
<keyword evidence="2" id="KW-0698">rRNA processing</keyword>
<accession>A0AA39M1Y1</accession>
<dbReference type="PROSITE" id="PS50082">
    <property type="entry name" value="WD_REPEATS_2"/>
    <property type="match status" value="1"/>
</dbReference>
<dbReference type="SMART" id="SM00320">
    <property type="entry name" value="WD40"/>
    <property type="match status" value="3"/>
</dbReference>
<dbReference type="InterPro" id="IPR040315">
    <property type="entry name" value="WDR46/Utp7"/>
</dbReference>
<dbReference type="AlphaFoldDB" id="A0AA39M1Y1"/>
<dbReference type="PANTHER" id="PTHR14085:SF3">
    <property type="entry name" value="WD REPEAT-CONTAINING PROTEIN 46"/>
    <property type="match status" value="1"/>
</dbReference>
<dbReference type="EMBL" id="JAUCMV010000002">
    <property type="protein sequence ID" value="KAK0417545.1"/>
    <property type="molecule type" value="Genomic_DNA"/>
</dbReference>
<organism evidence="9 10">
    <name type="scientific">Steinernema hermaphroditum</name>
    <dbReference type="NCBI Taxonomy" id="289476"/>
    <lineage>
        <taxon>Eukaryota</taxon>
        <taxon>Metazoa</taxon>
        <taxon>Ecdysozoa</taxon>
        <taxon>Nematoda</taxon>
        <taxon>Chromadorea</taxon>
        <taxon>Rhabditida</taxon>
        <taxon>Tylenchina</taxon>
        <taxon>Panagrolaimomorpha</taxon>
        <taxon>Strongyloidoidea</taxon>
        <taxon>Steinernematidae</taxon>
        <taxon>Steinernema</taxon>
    </lineage>
</organism>
<evidence type="ECO:0000256" key="7">
    <source>
        <dbReference type="SAM" id="MobiDB-lite"/>
    </source>
</evidence>
<keyword evidence="3 6" id="KW-0853">WD repeat</keyword>
<sequence length="568" mass="64442">MSSHVKTEVVNLVAQDFTPADGMVTKMKRDKKEKGKYYLKKINASSKRHDPFPEKAPVSEDAMKRHDTGAQDIDISTIKTGVHKKRMEKKKERFMSRIEKTARAELLNKEDEGFLEGDEGEATYSIRQREIVDAVDVASATKHFELNLPKFGPYRFDYTRNGRHLLIGGKVGHVAAFDWMTKRLHAETNVMESVRDVQWLHVETMYAVAQKRWTFIYDKQGVELHCMKQLHDIKRLEFLPRHFLLVAGANTSFLHYLDVSTGALVKSFKTYEGPVDVMAQNPYNAMIFTGNSRGVVSMWSPNSNKPLVQMLTHKAPVQGIAVHHSGNYMATTGMDGFLRIWDLRKQAQMHAYKLARPASSIAMSQKGVVACSLGSLVHIYKDASTGTLAEPYLLYNAKGLVSDLKFCPYEDVLGVGHTEGFTSMLVPGSGNPNFDAYFDNPYESASQRKEREVRQLLDKIQPEMISLDPSDINKVNIQALEDKIEMRQKVLYQRPEEVKVTVKHRMRGRSAAKAKQNRLQGVRAERKKEYIQEKRAAEKEFLGLHGGNGEDKLSAPKSVLDRFKSKTK</sequence>
<dbReference type="GO" id="GO:0030686">
    <property type="term" value="C:90S preribosome"/>
    <property type="evidence" value="ECO:0007669"/>
    <property type="project" value="TreeGrafter"/>
</dbReference>
<dbReference type="InterPro" id="IPR036322">
    <property type="entry name" value="WD40_repeat_dom_sf"/>
</dbReference>
<keyword evidence="5" id="KW-0539">Nucleus</keyword>
<dbReference type="SMART" id="SM01033">
    <property type="entry name" value="BING4CT"/>
    <property type="match status" value="1"/>
</dbReference>
<feature type="region of interest" description="Disordered" evidence="7">
    <location>
        <begin position="542"/>
        <end position="568"/>
    </location>
</feature>
<evidence type="ECO:0000256" key="4">
    <source>
        <dbReference type="ARBA" id="ARBA00022737"/>
    </source>
</evidence>
<evidence type="ECO:0000313" key="9">
    <source>
        <dbReference type="EMBL" id="KAK0417545.1"/>
    </source>
</evidence>
<evidence type="ECO:0000256" key="3">
    <source>
        <dbReference type="ARBA" id="ARBA00022574"/>
    </source>
</evidence>
<evidence type="ECO:0000256" key="1">
    <source>
        <dbReference type="ARBA" id="ARBA00004604"/>
    </source>
</evidence>
<dbReference type="PANTHER" id="PTHR14085">
    <property type="entry name" value="WD-REPEAT PROTEIN BING4"/>
    <property type="match status" value="1"/>
</dbReference>
<keyword evidence="4" id="KW-0677">Repeat</keyword>
<protein>
    <recommendedName>
        <fullName evidence="8">BING4 C-terminal domain-containing protein</fullName>
    </recommendedName>
</protein>
<dbReference type="InterPro" id="IPR015943">
    <property type="entry name" value="WD40/YVTN_repeat-like_dom_sf"/>
</dbReference>
<dbReference type="GO" id="GO:0032040">
    <property type="term" value="C:small-subunit processome"/>
    <property type="evidence" value="ECO:0007669"/>
    <property type="project" value="TreeGrafter"/>
</dbReference>
<evidence type="ECO:0000256" key="6">
    <source>
        <dbReference type="PROSITE-ProRule" id="PRU00221"/>
    </source>
</evidence>
<dbReference type="Gene3D" id="2.130.10.10">
    <property type="entry name" value="YVTN repeat-like/Quinoprotein amine dehydrogenase"/>
    <property type="match status" value="1"/>
</dbReference>
<proteinExistence type="predicted"/>
<feature type="domain" description="BING4 C-terminal" evidence="8">
    <location>
        <begin position="391"/>
        <end position="469"/>
    </location>
</feature>
<feature type="repeat" description="WD" evidence="6">
    <location>
        <begin position="310"/>
        <end position="351"/>
    </location>
</feature>
<name>A0AA39M1Y1_9BILA</name>
<comment type="caution">
    <text evidence="9">The sequence shown here is derived from an EMBL/GenBank/DDBJ whole genome shotgun (WGS) entry which is preliminary data.</text>
</comment>
<dbReference type="GO" id="GO:0000462">
    <property type="term" value="P:maturation of SSU-rRNA from tricistronic rRNA transcript (SSU-rRNA, 5.8S rRNA, LSU-rRNA)"/>
    <property type="evidence" value="ECO:0007669"/>
    <property type="project" value="TreeGrafter"/>
</dbReference>
<evidence type="ECO:0000256" key="5">
    <source>
        <dbReference type="ARBA" id="ARBA00023242"/>
    </source>
</evidence>
<dbReference type="Pfam" id="PF00400">
    <property type="entry name" value="WD40"/>
    <property type="match status" value="1"/>
</dbReference>
<evidence type="ECO:0000313" key="10">
    <source>
        <dbReference type="Proteomes" id="UP001175271"/>
    </source>
</evidence>
<comment type="subcellular location">
    <subcellularLocation>
        <location evidence="1">Nucleus</location>
        <location evidence="1">Nucleolus</location>
    </subcellularLocation>
</comment>
<dbReference type="FunFam" id="2.130.10.10:FF:000378">
    <property type="entry name" value="U3 small nucleolar RNA-associated protein 7"/>
    <property type="match status" value="1"/>
</dbReference>
<dbReference type="SUPFAM" id="SSF50978">
    <property type="entry name" value="WD40 repeat-like"/>
    <property type="match status" value="1"/>
</dbReference>
<dbReference type="InterPro" id="IPR019775">
    <property type="entry name" value="WD40_repeat_CS"/>
</dbReference>
<dbReference type="PROSITE" id="PS50294">
    <property type="entry name" value="WD_REPEATS_REGION"/>
    <property type="match status" value="1"/>
</dbReference>
<dbReference type="PROSITE" id="PS00678">
    <property type="entry name" value="WD_REPEATS_1"/>
    <property type="match status" value="1"/>
</dbReference>
<dbReference type="InterPro" id="IPR001680">
    <property type="entry name" value="WD40_rpt"/>
</dbReference>
<evidence type="ECO:0000256" key="2">
    <source>
        <dbReference type="ARBA" id="ARBA00022552"/>
    </source>
</evidence>